<accession>A0A0G0LXP2</accession>
<proteinExistence type="predicted"/>
<evidence type="ECO:0000313" key="2">
    <source>
        <dbReference type="Proteomes" id="UP000034706"/>
    </source>
</evidence>
<name>A0A0G0LXP2_9BACT</name>
<dbReference type="Proteomes" id="UP000034706">
    <property type="component" value="Unassembled WGS sequence"/>
</dbReference>
<comment type="caution">
    <text evidence="1">The sequence shown here is derived from an EMBL/GenBank/DDBJ whole genome shotgun (WGS) entry which is preliminary data.</text>
</comment>
<sequence>MNENENKYLSLKTAAGLYGYTRDHLGLMIRQGKLQGLRLGSYYVTTNDWMIDYLKKYADMDHSHIKGKFSNKFLTQAFAVKENVEKKEKTIFSDSIEEVKIKTLQKELLPSLRELSAAQETIGISSVSSAANYINPANPYVILPIRKMEESERASILRKTSG</sequence>
<dbReference type="AlphaFoldDB" id="A0A0G0LXP2"/>
<organism evidence="1 2">
    <name type="scientific">Candidatus Azambacteria bacterium GW2011_GWA2_39_10</name>
    <dbReference type="NCBI Taxonomy" id="1618611"/>
    <lineage>
        <taxon>Bacteria</taxon>
        <taxon>Candidatus Azamiibacteriota</taxon>
    </lineage>
</organism>
<evidence type="ECO:0008006" key="3">
    <source>
        <dbReference type="Google" id="ProtNLM"/>
    </source>
</evidence>
<gene>
    <name evidence="1" type="ORF">UT16_C0005G0005</name>
</gene>
<protein>
    <recommendedName>
        <fullName evidence="3">Helix-turn-helix domain-containing protein</fullName>
    </recommendedName>
</protein>
<reference evidence="1 2" key="1">
    <citation type="journal article" date="2015" name="Nature">
        <title>rRNA introns, odd ribosomes, and small enigmatic genomes across a large radiation of phyla.</title>
        <authorList>
            <person name="Brown C.T."/>
            <person name="Hug L.A."/>
            <person name="Thomas B.C."/>
            <person name="Sharon I."/>
            <person name="Castelle C.J."/>
            <person name="Singh A."/>
            <person name="Wilkins M.J."/>
            <person name="Williams K.H."/>
            <person name="Banfield J.F."/>
        </authorList>
    </citation>
    <scope>NUCLEOTIDE SEQUENCE [LARGE SCALE GENOMIC DNA]</scope>
</reference>
<evidence type="ECO:0000313" key="1">
    <source>
        <dbReference type="EMBL" id="KKQ92805.1"/>
    </source>
</evidence>
<dbReference type="EMBL" id="LBVT01000005">
    <property type="protein sequence ID" value="KKQ92805.1"/>
    <property type="molecule type" value="Genomic_DNA"/>
</dbReference>